<organism evidence="1">
    <name type="scientific">Pseudomonas syringae USA007</name>
    <dbReference type="NCBI Taxonomy" id="1357288"/>
    <lineage>
        <taxon>Bacteria</taxon>
        <taxon>Pseudomonadati</taxon>
        <taxon>Pseudomonadota</taxon>
        <taxon>Gammaproteobacteria</taxon>
        <taxon>Pseudomonadales</taxon>
        <taxon>Pseudomonadaceae</taxon>
        <taxon>Pseudomonas</taxon>
        <taxon>Pseudomonas syringae</taxon>
    </lineage>
</organism>
<reference evidence="1" key="2">
    <citation type="submission" date="2024-07" db="EMBL/GenBank/DDBJ databases">
        <title>A complete genome sequence for Pseudomonas syringae USA007.</title>
        <authorList>
            <person name="Baltrus D.A."/>
        </authorList>
    </citation>
    <scope>NUCLEOTIDE SEQUENCE</scope>
    <source>
        <strain evidence="1">USA007</strain>
    </source>
</reference>
<evidence type="ECO:0000313" key="1">
    <source>
        <dbReference type="EMBL" id="XCN75868.1"/>
    </source>
</evidence>
<dbReference type="EMBL" id="CP159278">
    <property type="protein sequence ID" value="XCN75868.1"/>
    <property type="molecule type" value="Genomic_DNA"/>
</dbReference>
<proteinExistence type="predicted"/>
<reference evidence="1" key="1">
    <citation type="journal article" date="2014" name="Genome Announc.">
        <title>Draft Genome Sequences of a Phylogenetically Diverse Suite of Pseudomonas syringae Strains from Multiple Source Populations.</title>
        <authorList>
            <person name="Baltrus D.A."/>
            <person name="Yourstone S."/>
            <person name="Lind A."/>
            <person name="Guilbaud C."/>
            <person name="Sands D.C."/>
            <person name="Jones C.D."/>
            <person name="Morris C.E."/>
            <person name="Dangl J.L."/>
        </authorList>
    </citation>
    <scope>NUCLEOTIDE SEQUENCE</scope>
    <source>
        <strain evidence="1">USA007</strain>
    </source>
</reference>
<gene>
    <name evidence="1" type="ORF">N027_15345</name>
</gene>
<dbReference type="AlphaFoldDB" id="A0AAU8M2W8"/>
<protein>
    <submittedName>
        <fullName evidence="1">Uncharacterized protein</fullName>
    </submittedName>
</protein>
<accession>A0AAU8M2W8</accession>
<sequence>MSVRVAAFIQQLPGVYTLRIPNSATLTVEFCVNYQKDHAEIVWSEAIPDLDISQFSNWFGAGFAKSEIKKGISTVSD</sequence>
<dbReference type="RefSeq" id="WP_152531915.1">
    <property type="nucleotide sequence ID" value="NZ_CP159278.1"/>
</dbReference>
<name>A0AAU8M2W8_PSESX</name>